<dbReference type="Gene3D" id="3.90.550.10">
    <property type="entry name" value="Spore Coat Polysaccharide Biosynthesis Protein SpsA, Chain A"/>
    <property type="match status" value="1"/>
</dbReference>
<dbReference type="InterPro" id="IPR001173">
    <property type="entry name" value="Glyco_trans_2-like"/>
</dbReference>
<dbReference type="InterPro" id="IPR029044">
    <property type="entry name" value="Nucleotide-diphossugar_trans"/>
</dbReference>
<name>I3TFY9_THEC1</name>
<evidence type="ECO:0000259" key="2">
    <source>
        <dbReference type="Pfam" id="PF13632"/>
    </source>
</evidence>
<dbReference type="GO" id="GO:0005737">
    <property type="term" value="C:cytoplasm"/>
    <property type="evidence" value="ECO:0007669"/>
    <property type="project" value="TreeGrafter"/>
</dbReference>
<keyword evidence="1" id="KW-0812">Transmembrane</keyword>
<evidence type="ECO:0000313" key="4">
    <source>
        <dbReference type="Proteomes" id="UP000005270"/>
    </source>
</evidence>
<dbReference type="KEGG" id="thg:TCELL_1254"/>
<dbReference type="GO" id="GO:0019187">
    <property type="term" value="F:beta-1,4-mannosyltransferase activity"/>
    <property type="evidence" value="ECO:0007669"/>
    <property type="project" value="InterPro"/>
</dbReference>
<gene>
    <name evidence="3" type="ordered locus">TCELL_1254</name>
</gene>
<feature type="transmembrane region" description="Helical" evidence="1">
    <location>
        <begin position="291"/>
        <end position="318"/>
    </location>
</feature>
<dbReference type="eggNOG" id="arCOG03664">
    <property type="taxonomic scope" value="Archaea"/>
</dbReference>
<dbReference type="SUPFAM" id="SSF53448">
    <property type="entry name" value="Nucleotide-diphospho-sugar transferases"/>
    <property type="match status" value="1"/>
</dbReference>
<dbReference type="PANTHER" id="PTHR16779:SF1">
    <property type="entry name" value="BETA-1,4-MANNOSYLTRANSFERASE EGH"/>
    <property type="match status" value="1"/>
</dbReference>
<keyword evidence="4" id="KW-1185">Reference proteome</keyword>
<keyword evidence="1" id="KW-0472">Membrane</keyword>
<protein>
    <submittedName>
        <fullName evidence="3">Egghead-like protein</fullName>
    </submittedName>
</protein>
<feature type="transmembrane region" description="Helical" evidence="1">
    <location>
        <begin position="338"/>
        <end position="362"/>
    </location>
</feature>
<organism evidence="3 4">
    <name type="scientific">Thermogladius calderae (strain DSM 22663 / VKM B-2946 / 1633)</name>
    <dbReference type="NCBI Taxonomy" id="1184251"/>
    <lineage>
        <taxon>Archaea</taxon>
        <taxon>Thermoproteota</taxon>
        <taxon>Thermoprotei</taxon>
        <taxon>Desulfurococcales</taxon>
        <taxon>Desulfurococcaceae</taxon>
        <taxon>Thermogladius</taxon>
    </lineage>
</organism>
<dbReference type="STRING" id="1184251.TCELL_1254"/>
<dbReference type="InterPro" id="IPR027389">
    <property type="entry name" value="B_mannosylTrfase_Bre-3/Egh"/>
</dbReference>
<dbReference type="Pfam" id="PF13632">
    <property type="entry name" value="Glyco_trans_2_3"/>
    <property type="match status" value="1"/>
</dbReference>
<evidence type="ECO:0000256" key="1">
    <source>
        <dbReference type="SAM" id="Phobius"/>
    </source>
</evidence>
<proteinExistence type="predicted"/>
<reference evidence="3 4" key="1">
    <citation type="journal article" date="2012" name="J. Bacteriol.">
        <title>Complete genome sequence of the hyperthermophilic cellulolytic Crenarchaeon 'Thermogladius cellulolyticus' 1633.</title>
        <authorList>
            <person name="Mardanov A.V."/>
            <person name="Kochetkova T.V."/>
            <person name="Beletsky A.V."/>
            <person name="Bonch-Osmolovskaya E.A."/>
            <person name="Ravin N.V."/>
            <person name="Skryabin K.G."/>
        </authorList>
    </citation>
    <scope>NUCLEOTIDE SEQUENCE [LARGE SCALE GENOMIC DNA]</scope>
    <source>
        <strain evidence="4">DSM 22663 / VKM B-2946 / 1633</strain>
    </source>
</reference>
<evidence type="ECO:0000313" key="3">
    <source>
        <dbReference type="EMBL" id="AFK51677.1"/>
    </source>
</evidence>
<dbReference type="FunCoup" id="I3TFY9">
    <property type="interactions" value="2"/>
</dbReference>
<dbReference type="HOGENOM" id="CLU_759923_0_0_2"/>
<keyword evidence="1" id="KW-1133">Transmembrane helix</keyword>
<accession>I3TFY9</accession>
<sequence length="371" mass="42345">MIVMPDLVSDAIGVVEGLAIAYMAILAIGLTGYILYRPKREGVKASSFEIVVVSKADERVRKSLFETVRYHARRFGGVTLVVDEESPLLPELRRLGHVKLVVVPRWYRRDLVGKGRALNYFIENYVDREKWYVFIDDDNIILDDNFLYEIPYYESRGVFVGNGVLVPRMGRSKLAYVMDWVRFLDDVTLYRFFTGLLGRPLLGLHGELLIVKGRVLKEVGFSYRSITEDFRFSVELVKRGYRTWQSSTRVLIKSPNSIADLIKQRGRWFKGVISDVKHSPLPMKLVVGFRAFFWSLVFTASWAMLPAVLAAGIFWFILPAGLYYASAYLYGSYKAGEPVLVFTIPLFGLIEASARIYGLLAVKDFIVIDKN</sequence>
<dbReference type="InParanoid" id="I3TFY9"/>
<dbReference type="PANTHER" id="PTHR16779">
    <property type="entry name" value="BETA-1,4-MANNOSYLTRANSFERASE EGH"/>
    <property type="match status" value="1"/>
</dbReference>
<feature type="domain" description="Glycosyltransferase 2-like" evidence="2">
    <location>
        <begin position="133"/>
        <end position="323"/>
    </location>
</feature>
<feature type="transmembrane region" description="Helical" evidence="1">
    <location>
        <begin position="12"/>
        <end position="36"/>
    </location>
</feature>
<dbReference type="AlphaFoldDB" id="I3TFY9"/>
<dbReference type="Proteomes" id="UP000005270">
    <property type="component" value="Chromosome"/>
</dbReference>
<dbReference type="EMBL" id="CP003531">
    <property type="protein sequence ID" value="AFK51677.1"/>
    <property type="molecule type" value="Genomic_DNA"/>
</dbReference>